<evidence type="ECO:0000313" key="2">
    <source>
        <dbReference type="EMBL" id="OGC22177.1"/>
    </source>
</evidence>
<proteinExistence type="predicted"/>
<dbReference type="EMBL" id="MEUB01000031">
    <property type="protein sequence ID" value="OGC22177.1"/>
    <property type="molecule type" value="Genomic_DNA"/>
</dbReference>
<sequence>MALFSLFLGAGPVPVVKVKPQRAAKSPFRRLFSGALRTDRNNGLLSITGEHKIPTSPAYIPVVSDPEAPPEIEDCVFSEVDLSNPDVVFTIAKSLVPHNQKEMIADAILRLLEMAESSKNTGNLTEAQRVFDMVKELDPGNPYFINEIAQVYVKTSDMPDAYLELGSACINEALNDRSDSKRRKELMAEGLKAFSRAVELDFSVLAYSLLDDVTLPELRKKIAVPENLISFEGSKNENLFVDETQLQFYSEALEKESLDGMSYIEKLIEYLECYKGENRGLAFVLVSEIYGKLGGKEIAAQRLKTSAELYKKSCKNKEAAILYAKAGRAYLELPTDVFRDEVVRCLEIIEGIETDNSYVADSVKLIGRVFRYQDIQRDIDSCFRLLRAANDVPGIKAFFEAFAFLDERCHLLDEEFYARYSDEDMKLADTYKGRLLLDSYLGLQSNINKKENLLADLMKNEESDFTAEIEAATLELSPDELESYNEEEAGEEYDADGVDEEVSGEEDFAEAVDGESSPTWDAEGYVPGPNDPRRNREDT</sequence>
<dbReference type="SUPFAM" id="SSF48452">
    <property type="entry name" value="TPR-like"/>
    <property type="match status" value="1"/>
</dbReference>
<accession>A0A1F4SP95</accession>
<dbReference type="AlphaFoldDB" id="A0A1F4SP95"/>
<gene>
    <name evidence="2" type="ORF">A2310_05000</name>
</gene>
<organism evidence="2 3">
    <name type="scientific">candidate division WOR-1 bacterium RIFOXYB2_FULL_37_13</name>
    <dbReference type="NCBI Taxonomy" id="1802579"/>
    <lineage>
        <taxon>Bacteria</taxon>
        <taxon>Bacillati</taxon>
        <taxon>Saganbacteria</taxon>
    </lineage>
</organism>
<comment type="caution">
    <text evidence="2">The sequence shown here is derived from an EMBL/GenBank/DDBJ whole genome shotgun (WGS) entry which is preliminary data.</text>
</comment>
<reference evidence="2 3" key="1">
    <citation type="journal article" date="2016" name="Nat. Commun.">
        <title>Thousands of microbial genomes shed light on interconnected biogeochemical processes in an aquifer system.</title>
        <authorList>
            <person name="Anantharaman K."/>
            <person name="Brown C.T."/>
            <person name="Hug L.A."/>
            <person name="Sharon I."/>
            <person name="Castelle C.J."/>
            <person name="Probst A.J."/>
            <person name="Thomas B.C."/>
            <person name="Singh A."/>
            <person name="Wilkins M.J."/>
            <person name="Karaoz U."/>
            <person name="Brodie E.L."/>
            <person name="Williams K.H."/>
            <person name="Hubbard S.S."/>
            <person name="Banfield J.F."/>
        </authorList>
    </citation>
    <scope>NUCLEOTIDE SEQUENCE [LARGE SCALE GENOMIC DNA]</scope>
</reference>
<protein>
    <submittedName>
        <fullName evidence="2">Uncharacterized protein</fullName>
    </submittedName>
</protein>
<dbReference type="Proteomes" id="UP000178417">
    <property type="component" value="Unassembled WGS sequence"/>
</dbReference>
<feature type="compositionally biased region" description="Acidic residues" evidence="1">
    <location>
        <begin position="477"/>
        <end position="513"/>
    </location>
</feature>
<feature type="region of interest" description="Disordered" evidence="1">
    <location>
        <begin position="477"/>
        <end position="539"/>
    </location>
</feature>
<evidence type="ECO:0000313" key="3">
    <source>
        <dbReference type="Proteomes" id="UP000178417"/>
    </source>
</evidence>
<dbReference type="InterPro" id="IPR011990">
    <property type="entry name" value="TPR-like_helical_dom_sf"/>
</dbReference>
<dbReference type="STRING" id="1802579.A2310_05000"/>
<dbReference type="Gene3D" id="1.25.40.10">
    <property type="entry name" value="Tetratricopeptide repeat domain"/>
    <property type="match status" value="1"/>
</dbReference>
<evidence type="ECO:0000256" key="1">
    <source>
        <dbReference type="SAM" id="MobiDB-lite"/>
    </source>
</evidence>
<name>A0A1F4SP95_UNCSA</name>